<evidence type="ECO:0000256" key="1">
    <source>
        <dbReference type="SAM" id="Phobius"/>
    </source>
</evidence>
<feature type="transmembrane region" description="Helical" evidence="1">
    <location>
        <begin position="66"/>
        <end position="87"/>
    </location>
</feature>
<sequence>MNTDPPEIVVFRLQNQLLLGFLHHLIVLSCHSCSTGHSYFFVILIYPDHGSHWSHVPLIYLSSSSTPLLALSFLIYIFLVLAPGFFFKNGTGDIIKDSLIRSVYKFLFKNVLV</sequence>
<proteinExistence type="predicted"/>
<dbReference type="Proteomes" id="UP000634136">
    <property type="component" value="Unassembled WGS sequence"/>
</dbReference>
<evidence type="ECO:0000313" key="2">
    <source>
        <dbReference type="EMBL" id="KAF7821880.1"/>
    </source>
</evidence>
<dbReference type="AlphaFoldDB" id="A0A834THG9"/>
<keyword evidence="1" id="KW-0812">Transmembrane</keyword>
<gene>
    <name evidence="2" type="ORF">G2W53_027335</name>
</gene>
<feature type="transmembrane region" description="Helical" evidence="1">
    <location>
        <begin position="21"/>
        <end position="46"/>
    </location>
</feature>
<organism evidence="2 3">
    <name type="scientific">Senna tora</name>
    <dbReference type="NCBI Taxonomy" id="362788"/>
    <lineage>
        <taxon>Eukaryota</taxon>
        <taxon>Viridiplantae</taxon>
        <taxon>Streptophyta</taxon>
        <taxon>Embryophyta</taxon>
        <taxon>Tracheophyta</taxon>
        <taxon>Spermatophyta</taxon>
        <taxon>Magnoliopsida</taxon>
        <taxon>eudicotyledons</taxon>
        <taxon>Gunneridae</taxon>
        <taxon>Pentapetalae</taxon>
        <taxon>rosids</taxon>
        <taxon>fabids</taxon>
        <taxon>Fabales</taxon>
        <taxon>Fabaceae</taxon>
        <taxon>Caesalpinioideae</taxon>
        <taxon>Cassia clade</taxon>
        <taxon>Senna</taxon>
    </lineage>
</organism>
<evidence type="ECO:0000313" key="3">
    <source>
        <dbReference type="Proteomes" id="UP000634136"/>
    </source>
</evidence>
<dbReference type="EMBL" id="JAAIUW010000008">
    <property type="protein sequence ID" value="KAF7821880.1"/>
    <property type="molecule type" value="Genomic_DNA"/>
</dbReference>
<comment type="caution">
    <text evidence="2">The sequence shown here is derived from an EMBL/GenBank/DDBJ whole genome shotgun (WGS) entry which is preliminary data.</text>
</comment>
<protein>
    <submittedName>
        <fullName evidence="2">Uncharacterized protein</fullName>
    </submittedName>
</protein>
<keyword evidence="1" id="KW-1133">Transmembrane helix</keyword>
<reference evidence="2" key="1">
    <citation type="submission" date="2020-09" db="EMBL/GenBank/DDBJ databases">
        <title>Genome-Enabled Discovery of Anthraquinone Biosynthesis in Senna tora.</title>
        <authorList>
            <person name="Kang S.-H."/>
            <person name="Pandey R.P."/>
            <person name="Lee C.-M."/>
            <person name="Sim J.-S."/>
            <person name="Jeong J.-T."/>
            <person name="Choi B.-S."/>
            <person name="Jung M."/>
            <person name="Ginzburg D."/>
            <person name="Zhao K."/>
            <person name="Won S.Y."/>
            <person name="Oh T.-J."/>
            <person name="Yu Y."/>
            <person name="Kim N.-H."/>
            <person name="Lee O.R."/>
            <person name="Lee T.-H."/>
            <person name="Bashyal P."/>
            <person name="Kim T.-S."/>
            <person name="Lee W.-H."/>
            <person name="Kawkins C."/>
            <person name="Kim C.-K."/>
            <person name="Kim J.S."/>
            <person name="Ahn B.O."/>
            <person name="Rhee S.Y."/>
            <person name="Sohng J.K."/>
        </authorList>
    </citation>
    <scope>NUCLEOTIDE SEQUENCE</scope>
    <source>
        <tissue evidence="2">Leaf</tissue>
    </source>
</reference>
<keyword evidence="3" id="KW-1185">Reference proteome</keyword>
<keyword evidence="1" id="KW-0472">Membrane</keyword>
<name>A0A834THG9_9FABA</name>
<accession>A0A834THG9</accession>